<dbReference type="InterPro" id="IPR043502">
    <property type="entry name" value="DNA/RNA_pol_sf"/>
</dbReference>
<dbReference type="SUPFAM" id="SSF56672">
    <property type="entry name" value="DNA/RNA polymerases"/>
    <property type="match status" value="1"/>
</dbReference>
<name>A0AA38C5X9_TAXCH</name>
<organism evidence="1 2">
    <name type="scientific">Taxus chinensis</name>
    <name type="common">Chinese yew</name>
    <name type="synonym">Taxus wallichiana var. chinensis</name>
    <dbReference type="NCBI Taxonomy" id="29808"/>
    <lineage>
        <taxon>Eukaryota</taxon>
        <taxon>Viridiplantae</taxon>
        <taxon>Streptophyta</taxon>
        <taxon>Embryophyta</taxon>
        <taxon>Tracheophyta</taxon>
        <taxon>Spermatophyta</taxon>
        <taxon>Pinopsida</taxon>
        <taxon>Pinidae</taxon>
        <taxon>Conifers II</taxon>
        <taxon>Cupressales</taxon>
        <taxon>Taxaceae</taxon>
        <taxon>Taxus</taxon>
    </lineage>
</organism>
<comment type="caution">
    <text evidence="1">The sequence shown here is derived from an EMBL/GenBank/DDBJ whole genome shotgun (WGS) entry which is preliminary data.</text>
</comment>
<dbReference type="Proteomes" id="UP000824469">
    <property type="component" value="Unassembled WGS sequence"/>
</dbReference>
<reference evidence="1 2" key="1">
    <citation type="journal article" date="2021" name="Nat. Plants">
        <title>The Taxus genome provides insights into paclitaxel biosynthesis.</title>
        <authorList>
            <person name="Xiong X."/>
            <person name="Gou J."/>
            <person name="Liao Q."/>
            <person name="Li Y."/>
            <person name="Zhou Q."/>
            <person name="Bi G."/>
            <person name="Li C."/>
            <person name="Du R."/>
            <person name="Wang X."/>
            <person name="Sun T."/>
            <person name="Guo L."/>
            <person name="Liang H."/>
            <person name="Lu P."/>
            <person name="Wu Y."/>
            <person name="Zhang Z."/>
            <person name="Ro D.K."/>
            <person name="Shang Y."/>
            <person name="Huang S."/>
            <person name="Yan J."/>
        </authorList>
    </citation>
    <scope>NUCLEOTIDE SEQUENCE [LARGE SCALE GENOMIC DNA]</scope>
    <source>
        <strain evidence="1">Ta-2019</strain>
    </source>
</reference>
<sequence>MEGNNGDSNFQSHMWLTHDPIIMGKLERMEWMGSILTIKCGTHHPPRVRSLLHDQRDTMLIENGNMHQFIGEELARRMEPNKAGFEGFTVTITYGAYTLYTRKIPQLAIPMKRYEFCIDFLVLSSAEEPMGFGVQELQTLGKEIFKIRKKGLKFHPPNEEVRIFEISYGKGSHVKQGKSDFISLPAVERGLILAKNAKRNVANNIIRRIKNEGKMKHSHWSNHAHTCAKKEGTLLTYFRMDITADCIFSVPLEPFSVSTTYQSYVDLIFGKYLKEFVLVSFDDVLRYSKAWVKHLQHLNIIMSALGQQSLQRNLNVDLVGAKCWTKGIS</sequence>
<dbReference type="InterPro" id="IPR043128">
    <property type="entry name" value="Rev_trsase/Diguanyl_cyclase"/>
</dbReference>
<dbReference type="AlphaFoldDB" id="A0AA38C5X9"/>
<gene>
    <name evidence="1" type="ORF">KI387_041748</name>
</gene>
<evidence type="ECO:0000313" key="1">
    <source>
        <dbReference type="EMBL" id="KAH9293041.1"/>
    </source>
</evidence>
<proteinExistence type="predicted"/>
<evidence type="ECO:0000313" key="2">
    <source>
        <dbReference type="Proteomes" id="UP000824469"/>
    </source>
</evidence>
<dbReference type="EMBL" id="JAHRHJ020001788">
    <property type="protein sequence ID" value="KAH9293041.1"/>
    <property type="molecule type" value="Genomic_DNA"/>
</dbReference>
<protein>
    <submittedName>
        <fullName evidence="1">Uncharacterized protein</fullName>
    </submittedName>
</protein>
<accession>A0AA38C5X9</accession>
<dbReference type="Gene3D" id="3.30.70.270">
    <property type="match status" value="1"/>
</dbReference>
<keyword evidence="2" id="KW-1185">Reference proteome</keyword>